<evidence type="ECO:0000256" key="1">
    <source>
        <dbReference type="SAM" id="MobiDB-lite"/>
    </source>
</evidence>
<gene>
    <name evidence="2" type="ORF">Bm1_24335</name>
</gene>
<accession>A8PFS3</accession>
<proteinExistence type="predicted"/>
<feature type="region of interest" description="Disordered" evidence="1">
    <location>
        <begin position="19"/>
        <end position="42"/>
    </location>
</feature>
<sequence length="217" mass="25186">MDELTDETIRPNLTLSIEDVNDDINMNDSEPGPSRRRQTKELSENMDDDLELVLAEMEESDTLQPGNAVTNTGNDLPITMDELNTLLAINEAFNETLENLIRRVTLAISKNREAQKLLKAKLRQTTERGLRINIKKVPVSRFLFPYFRDSHEMEPPKNEEYELKVFRREYDPLVKEEKKCMHLVMVSEGMSFIGKCGLEVLSRNPYSTFYSEVIFYE</sequence>
<protein>
    <submittedName>
        <fullName evidence="2">Uncharacterized protein</fullName>
    </submittedName>
</protein>
<organism evidence="2">
    <name type="scientific">Brugia malayi</name>
    <name type="common">Filarial nematode worm</name>
    <dbReference type="NCBI Taxonomy" id="6279"/>
    <lineage>
        <taxon>Eukaryota</taxon>
        <taxon>Metazoa</taxon>
        <taxon>Ecdysozoa</taxon>
        <taxon>Nematoda</taxon>
        <taxon>Chromadorea</taxon>
        <taxon>Rhabditida</taxon>
        <taxon>Spirurina</taxon>
        <taxon>Spiruromorpha</taxon>
        <taxon>Filarioidea</taxon>
        <taxon>Onchocercidae</taxon>
        <taxon>Brugia</taxon>
    </lineage>
</organism>
<dbReference type="AlphaFoldDB" id="A8PFS3"/>
<evidence type="ECO:0000313" key="2">
    <source>
        <dbReference type="EMBL" id="EDP34828.1"/>
    </source>
</evidence>
<reference evidence="2" key="1">
    <citation type="journal article" date="2007" name="Science">
        <title>Draft genome of the filarial nematode parasite Brugia malayi.</title>
        <authorList>
            <person name="Ghedin E."/>
            <person name="Wang S."/>
            <person name="Spiro D."/>
            <person name="Caler E."/>
            <person name="Zhao Q."/>
            <person name="Crabtree J."/>
            <person name="Allen J.E."/>
            <person name="Delcher A.L."/>
            <person name="Guiliano D.B."/>
            <person name="Miranda-Saavedra D."/>
            <person name="Angiuoli S.V."/>
            <person name="Creasy T."/>
            <person name="Amedeo P."/>
            <person name="Haas B."/>
            <person name="El-Sayed N.M."/>
            <person name="Wortman J.R."/>
            <person name="Feldblyum T."/>
            <person name="Tallon L."/>
            <person name="Schatz M."/>
            <person name="Shumway M."/>
            <person name="Koo H."/>
            <person name="Salzberg S.L."/>
            <person name="Schobel S."/>
            <person name="Pertea M."/>
            <person name="Pop M."/>
            <person name="White O."/>
            <person name="Barton G.J."/>
            <person name="Carlow C.K."/>
            <person name="Crawford M.J."/>
            <person name="Daub J."/>
            <person name="Dimmic M.W."/>
            <person name="Estes C.F."/>
            <person name="Foster J.M."/>
            <person name="Ganatra M."/>
            <person name="Gregory W.F."/>
            <person name="Johnson N.M."/>
            <person name="Jin J."/>
            <person name="Komuniecki R."/>
            <person name="Korf I."/>
            <person name="Kumar S."/>
            <person name="Laney S."/>
            <person name="Li B.W."/>
            <person name="Li W."/>
            <person name="Lindblom T.H."/>
            <person name="Lustigman S."/>
            <person name="Ma D."/>
            <person name="Maina C.V."/>
            <person name="Martin D.M."/>
            <person name="McCarter J.P."/>
            <person name="McReynolds L."/>
            <person name="Mitreva M."/>
            <person name="Nutman T.B."/>
            <person name="Parkinson J."/>
            <person name="Peregrin-Alvarez J.M."/>
            <person name="Poole C."/>
            <person name="Ren Q."/>
            <person name="Saunders L."/>
            <person name="Sluder A.E."/>
            <person name="Smith K."/>
            <person name="Stanke M."/>
            <person name="Unnasch T.R."/>
            <person name="Ware J."/>
            <person name="Wei A.D."/>
            <person name="Weil G."/>
            <person name="Williams D.J."/>
            <person name="Zhang Y."/>
            <person name="Williams S.A."/>
            <person name="Fraser-Liggett C."/>
            <person name="Slatko B."/>
            <person name="Blaxter M.L."/>
            <person name="Scott A.L."/>
        </authorList>
    </citation>
    <scope>NUCLEOTIDE SEQUENCE [LARGE SCALE GENOMIC DNA]</scope>
</reference>
<name>A8PFS3_BRUMA</name>
<dbReference type="EMBL" id="DS239151">
    <property type="protein sequence ID" value="EDP34828.1"/>
    <property type="molecule type" value="Genomic_DNA"/>
</dbReference>